<comment type="caution">
    <text evidence="2">The sequence shown here is derived from an EMBL/GenBank/DDBJ whole genome shotgun (WGS) entry which is preliminary data.</text>
</comment>
<dbReference type="GO" id="GO:0016192">
    <property type="term" value="P:vesicle-mediated transport"/>
    <property type="evidence" value="ECO:0007669"/>
    <property type="project" value="InterPro"/>
</dbReference>
<keyword evidence="1" id="KW-0472">Membrane</keyword>
<feature type="transmembrane region" description="Helical" evidence="1">
    <location>
        <begin position="103"/>
        <end position="125"/>
    </location>
</feature>
<proteinExistence type="predicted"/>
<dbReference type="InterPro" id="IPR003377">
    <property type="entry name" value="Cornichon"/>
</dbReference>
<accession>A0A1G4IK88</accession>
<dbReference type="VEuPathDB" id="TriTrypDB:TEOVI_000437100"/>
<keyword evidence="1" id="KW-0812">Transmembrane</keyword>
<reference evidence="2" key="1">
    <citation type="submission" date="2016-09" db="EMBL/GenBank/DDBJ databases">
        <authorList>
            <person name="Hebert L."/>
            <person name="Moumen B."/>
        </authorList>
    </citation>
    <scope>NUCLEOTIDE SEQUENCE [LARGE SCALE GENOMIC DNA]</scope>
    <source>
        <strain evidence="2">OVI</strain>
    </source>
</reference>
<dbReference type="Proteomes" id="UP000195570">
    <property type="component" value="Unassembled WGS sequence"/>
</dbReference>
<gene>
    <name evidence="2" type="ORF">TEOVI_000437100</name>
</gene>
<feature type="transmembrane region" description="Helical" evidence="1">
    <location>
        <begin position="33"/>
        <end position="56"/>
    </location>
</feature>
<evidence type="ECO:0000313" key="2">
    <source>
        <dbReference type="EMBL" id="SCU72787.1"/>
    </source>
</evidence>
<keyword evidence="1" id="KW-1133">Transmembrane helix</keyword>
<dbReference type="Pfam" id="PF03311">
    <property type="entry name" value="Cornichon"/>
    <property type="match status" value="1"/>
</dbReference>
<dbReference type="EMBL" id="CZPT02001910">
    <property type="protein sequence ID" value="SCU72787.1"/>
    <property type="molecule type" value="Genomic_DNA"/>
</dbReference>
<dbReference type="SMART" id="SM01398">
    <property type="entry name" value="Cornichon"/>
    <property type="match status" value="1"/>
</dbReference>
<evidence type="ECO:0000256" key="1">
    <source>
        <dbReference type="SAM" id="Phobius"/>
    </source>
</evidence>
<feature type="transmembrane region" description="Helical" evidence="1">
    <location>
        <begin position="168"/>
        <end position="187"/>
    </location>
</feature>
<dbReference type="RefSeq" id="XP_067083247.1">
    <property type="nucleotide sequence ID" value="XM_067227146.1"/>
</dbReference>
<organism evidence="2 3">
    <name type="scientific">Trypanosoma equiperdum</name>
    <dbReference type="NCBI Taxonomy" id="5694"/>
    <lineage>
        <taxon>Eukaryota</taxon>
        <taxon>Discoba</taxon>
        <taxon>Euglenozoa</taxon>
        <taxon>Kinetoplastea</taxon>
        <taxon>Metakinetoplastina</taxon>
        <taxon>Trypanosomatida</taxon>
        <taxon>Trypanosomatidae</taxon>
        <taxon>Trypanosoma</taxon>
    </lineage>
</organism>
<keyword evidence="3" id="KW-1185">Reference proteome</keyword>
<dbReference type="GeneID" id="92378311"/>
<evidence type="ECO:0000313" key="3">
    <source>
        <dbReference type="Proteomes" id="UP000195570"/>
    </source>
</evidence>
<dbReference type="AlphaFoldDB" id="A0A1G4IK88"/>
<sequence>MSMPCNIRDALTLQFCWVNVLVRRRNGHYTSFARVRAALFASMHACFIVTLLFYFVFEPFSWVLAFLIQLILFIISVVHTALISEYEERLNNAMELERQLNPLIIAELTFRCFSLFHLFLLHWWFAFAVGLLEPLHNYWSYRRAHFLVDAATTWKQLGSLRTDARLRLMIQGLLLILTFAYLTLALLPN</sequence>
<protein>
    <submittedName>
        <fullName evidence="2">Cornichon protein, putative</fullName>
    </submittedName>
</protein>
<feature type="transmembrane region" description="Helical" evidence="1">
    <location>
        <begin position="62"/>
        <end position="82"/>
    </location>
</feature>
<name>A0A1G4IK88_TRYEQ</name>